<accession>A0A0J8QU07</accession>
<proteinExistence type="predicted"/>
<name>A0A0J8QU07_COCIT</name>
<sequence length="188" mass="20986">MTPHKKALFLQGEKKDGFAWHSERPRSRSRPGREISVSQETPQNTVNFQLRQDAKLSEGQPKQTARCAEREKNRESIPFGEPPEKRKVAAKNSHLKLRAHEALGTIDQQTSAAKVDVFPRAEELCLRPQPTSPTCSLWYSPGSNPHRKLDQKLQGSNPHRKLDQKLQGLALQFAGGVNNGLNHSNGVG</sequence>
<gene>
    <name evidence="2" type="ORF">CISG_05431</name>
</gene>
<organism evidence="2 3">
    <name type="scientific">Coccidioides immitis RMSCC 3703</name>
    <dbReference type="NCBI Taxonomy" id="454286"/>
    <lineage>
        <taxon>Eukaryota</taxon>
        <taxon>Fungi</taxon>
        <taxon>Dikarya</taxon>
        <taxon>Ascomycota</taxon>
        <taxon>Pezizomycotina</taxon>
        <taxon>Eurotiomycetes</taxon>
        <taxon>Eurotiomycetidae</taxon>
        <taxon>Onygenales</taxon>
        <taxon>Onygenaceae</taxon>
        <taxon>Coccidioides</taxon>
    </lineage>
</organism>
<feature type="compositionally biased region" description="Polar residues" evidence="1">
    <location>
        <begin position="37"/>
        <end position="50"/>
    </location>
</feature>
<feature type="region of interest" description="Disordered" evidence="1">
    <location>
        <begin position="1"/>
        <end position="91"/>
    </location>
</feature>
<evidence type="ECO:0000256" key="1">
    <source>
        <dbReference type="SAM" id="MobiDB-lite"/>
    </source>
</evidence>
<evidence type="ECO:0000313" key="2">
    <source>
        <dbReference type="EMBL" id="KMU75946.1"/>
    </source>
</evidence>
<evidence type="ECO:0000313" key="3">
    <source>
        <dbReference type="Proteomes" id="UP000054559"/>
    </source>
</evidence>
<dbReference type="EMBL" id="DS268144">
    <property type="protein sequence ID" value="KMU75946.1"/>
    <property type="molecule type" value="Genomic_DNA"/>
</dbReference>
<dbReference type="AlphaFoldDB" id="A0A0J8QU07"/>
<dbReference type="Proteomes" id="UP000054559">
    <property type="component" value="Unassembled WGS sequence"/>
</dbReference>
<feature type="compositionally biased region" description="Basic and acidic residues" evidence="1">
    <location>
        <begin position="12"/>
        <end position="26"/>
    </location>
</feature>
<reference evidence="3" key="1">
    <citation type="journal article" date="2010" name="Genome Res.">
        <title>Population genomic sequencing of Coccidioides fungi reveals recent hybridization and transposon control.</title>
        <authorList>
            <person name="Neafsey D.E."/>
            <person name="Barker B.M."/>
            <person name="Sharpton T.J."/>
            <person name="Stajich J.E."/>
            <person name="Park D.J."/>
            <person name="Whiston E."/>
            <person name="Hung C.-Y."/>
            <person name="McMahan C."/>
            <person name="White J."/>
            <person name="Sykes S."/>
            <person name="Heiman D."/>
            <person name="Young S."/>
            <person name="Zeng Q."/>
            <person name="Abouelleil A."/>
            <person name="Aftuck L."/>
            <person name="Bessette D."/>
            <person name="Brown A."/>
            <person name="FitzGerald M."/>
            <person name="Lui A."/>
            <person name="Macdonald J.P."/>
            <person name="Priest M."/>
            <person name="Orbach M.J."/>
            <person name="Galgiani J.N."/>
            <person name="Kirkland T.N."/>
            <person name="Cole G.T."/>
            <person name="Birren B.W."/>
            <person name="Henn M.R."/>
            <person name="Taylor J.W."/>
            <person name="Rounsley S.D."/>
        </authorList>
    </citation>
    <scope>NUCLEOTIDE SEQUENCE [LARGE SCALE GENOMIC DNA]</scope>
    <source>
        <strain evidence="3">RMSCC 3703</strain>
    </source>
</reference>
<protein>
    <submittedName>
        <fullName evidence="2">Uncharacterized protein</fullName>
    </submittedName>
</protein>